<dbReference type="AlphaFoldDB" id="A0A382CDD1"/>
<gene>
    <name evidence="1" type="ORF">METZ01_LOCUS176979</name>
</gene>
<reference evidence="1" key="1">
    <citation type="submission" date="2018-05" db="EMBL/GenBank/DDBJ databases">
        <authorList>
            <person name="Lanie J.A."/>
            <person name="Ng W.-L."/>
            <person name="Kazmierczak K.M."/>
            <person name="Andrzejewski T.M."/>
            <person name="Davidsen T.M."/>
            <person name="Wayne K.J."/>
            <person name="Tettelin H."/>
            <person name="Glass J.I."/>
            <person name="Rusch D."/>
            <person name="Podicherti R."/>
            <person name="Tsui H.-C.T."/>
            <person name="Winkler M.E."/>
        </authorList>
    </citation>
    <scope>NUCLEOTIDE SEQUENCE</scope>
</reference>
<proteinExistence type="predicted"/>
<evidence type="ECO:0000313" key="1">
    <source>
        <dbReference type="EMBL" id="SVB24125.1"/>
    </source>
</evidence>
<protein>
    <submittedName>
        <fullName evidence="1">Uncharacterized protein</fullName>
    </submittedName>
</protein>
<organism evidence="1">
    <name type="scientific">marine metagenome</name>
    <dbReference type="NCBI Taxonomy" id="408172"/>
    <lineage>
        <taxon>unclassified sequences</taxon>
        <taxon>metagenomes</taxon>
        <taxon>ecological metagenomes</taxon>
    </lineage>
</organism>
<dbReference type="EMBL" id="UINC01033988">
    <property type="protein sequence ID" value="SVB24125.1"/>
    <property type="molecule type" value="Genomic_DNA"/>
</dbReference>
<name>A0A382CDD1_9ZZZZ</name>
<accession>A0A382CDD1</accession>
<sequence length="127" mass="14331">MSNNLYASTNVGQTVDKKLGTRKFFNGHYVQSINIDPSEHQAVKSFFLTKTNNDEETANTLTDSLFEIGVIQEINVMELIDRLQTETIDDIQITLIAMINNVRKKTSVLGFSTNRTPNPVVLRNIVE</sequence>